<keyword evidence="1" id="KW-0418">Kinase</keyword>
<organism evidence="1 2">
    <name type="scientific">Melia azedarach</name>
    <name type="common">Chinaberry tree</name>
    <dbReference type="NCBI Taxonomy" id="155640"/>
    <lineage>
        <taxon>Eukaryota</taxon>
        <taxon>Viridiplantae</taxon>
        <taxon>Streptophyta</taxon>
        <taxon>Embryophyta</taxon>
        <taxon>Tracheophyta</taxon>
        <taxon>Spermatophyta</taxon>
        <taxon>Magnoliopsida</taxon>
        <taxon>eudicotyledons</taxon>
        <taxon>Gunneridae</taxon>
        <taxon>Pentapetalae</taxon>
        <taxon>rosids</taxon>
        <taxon>malvids</taxon>
        <taxon>Sapindales</taxon>
        <taxon>Meliaceae</taxon>
        <taxon>Melia</taxon>
    </lineage>
</organism>
<protein>
    <submittedName>
        <fullName evidence="1">Protein kinase family protein</fullName>
    </submittedName>
</protein>
<evidence type="ECO:0000313" key="2">
    <source>
        <dbReference type="Proteomes" id="UP001164539"/>
    </source>
</evidence>
<accession>A0ACC1Y2M5</accession>
<keyword evidence="1" id="KW-0808">Transferase</keyword>
<dbReference type="EMBL" id="CM051398">
    <property type="protein sequence ID" value="KAJ4717981.1"/>
    <property type="molecule type" value="Genomic_DNA"/>
</dbReference>
<keyword evidence="2" id="KW-1185">Reference proteome</keyword>
<dbReference type="Proteomes" id="UP001164539">
    <property type="component" value="Chromosome 5"/>
</dbReference>
<proteinExistence type="predicted"/>
<comment type="caution">
    <text evidence="1">The sequence shown here is derived from an EMBL/GenBank/DDBJ whole genome shotgun (WGS) entry which is preliminary data.</text>
</comment>
<sequence>MLPPILNAIEIYMLKRPLQLQTDQNDVDAIINIKSKYGVKRIWQGDPCGPKGYWWDGLNCSYGDGNAPRIVSLNLSSSGLTGEIAAYFANLTSIQYLDLSYNSLSGEVPDFLSKLPSLKVLNLRRNKLSGSLPDELMKRSKNGLLTLSVDENPNICLSTACKTKKDNFVIPIVASVAALSGILIGFAIFFGLKRRKKQVMKKVQAELENISDSFASKRKQFTYSDILTITNNFEKLAVKMLSSSSAQGYKEFVAEVRLLMRVHHRNLTTLVGYCIEGTNMGLIYEYMANGSLDQYLKGKNEYILSWEERMRIALDAAQGLEYLHNGCKPPIVHRDVKPSNIILNEKFQGKLADFGLSRIFSIESGTHISTVVAGTPGYLDPEYYLSNWLNEKSDVYSFGIVLLEIITGQPVISKDQENAHISQLVSSKLAEGDIGSIVDPNLAENFNNSSAWKAVDIALACASQNSSNRPTMSEVVIELKECLAIETAQNDKGIKSKGPRRMVTVNVDDEFSPRAR</sequence>
<name>A0ACC1Y2M5_MELAZ</name>
<gene>
    <name evidence="1" type="ORF">OWV82_009724</name>
</gene>
<reference evidence="1 2" key="1">
    <citation type="journal article" date="2023" name="Science">
        <title>Complex scaffold remodeling in plant triterpene biosynthesis.</title>
        <authorList>
            <person name="De La Pena R."/>
            <person name="Hodgson H."/>
            <person name="Liu J.C."/>
            <person name="Stephenson M.J."/>
            <person name="Martin A.C."/>
            <person name="Owen C."/>
            <person name="Harkess A."/>
            <person name="Leebens-Mack J."/>
            <person name="Jimenez L.E."/>
            <person name="Osbourn A."/>
            <person name="Sattely E.S."/>
        </authorList>
    </citation>
    <scope>NUCLEOTIDE SEQUENCE [LARGE SCALE GENOMIC DNA]</scope>
    <source>
        <strain evidence="2">cv. JPN11</strain>
        <tissue evidence="1">Leaf</tissue>
    </source>
</reference>
<evidence type="ECO:0000313" key="1">
    <source>
        <dbReference type="EMBL" id="KAJ4717981.1"/>
    </source>
</evidence>